<proteinExistence type="predicted"/>
<dbReference type="EMBL" id="JAQQXS010000002">
    <property type="protein sequence ID" value="MDC8784105.1"/>
    <property type="molecule type" value="Genomic_DNA"/>
</dbReference>
<organism evidence="1 2">
    <name type="scientific">Roseateles koreensis</name>
    <dbReference type="NCBI Taxonomy" id="2987526"/>
    <lineage>
        <taxon>Bacteria</taxon>
        <taxon>Pseudomonadati</taxon>
        <taxon>Pseudomonadota</taxon>
        <taxon>Betaproteobacteria</taxon>
        <taxon>Burkholderiales</taxon>
        <taxon>Sphaerotilaceae</taxon>
        <taxon>Roseateles</taxon>
    </lineage>
</organism>
<protein>
    <recommendedName>
        <fullName evidence="3">Glycosyltransferase, GT2 family</fullName>
    </recommendedName>
</protein>
<evidence type="ECO:0000313" key="1">
    <source>
        <dbReference type="EMBL" id="MDC8784105.1"/>
    </source>
</evidence>
<gene>
    <name evidence="1" type="ORF">PRZ01_02730</name>
</gene>
<sequence>MRVLALVVVYGADPLKTTSLCTLLATDFPRSNLRILVWDNSPSPLNNIAPLTDAGVAYRSTPENLGLSVIYNHVIKTDLQDGEHLLLLDQDTTLPTNFLARCDAAVRQHPDIALFLPMIRANSNWVSPLSYALGWGRYWPAPKAGRMSSRKICAINSGMLISSTYLKEACPGYDERLRFYGTDTQFMLDYMDRCAELVVLDLHLEHDLSFFSDSVQNRAEKFNTMRAAYRYIYEGRPIWQRFGVAMVMQLVSITYAVRYRELAFLRLLS</sequence>
<dbReference type="SUPFAM" id="SSF53448">
    <property type="entry name" value="Nucleotide-diphospho-sugar transferases"/>
    <property type="match status" value="1"/>
</dbReference>
<name>A0ABT5KNS7_9BURK</name>
<evidence type="ECO:0008006" key="3">
    <source>
        <dbReference type="Google" id="ProtNLM"/>
    </source>
</evidence>
<dbReference type="Proteomes" id="UP001219862">
    <property type="component" value="Unassembled WGS sequence"/>
</dbReference>
<dbReference type="InterPro" id="IPR029044">
    <property type="entry name" value="Nucleotide-diphossugar_trans"/>
</dbReference>
<accession>A0ABT5KNS7</accession>
<reference evidence="1 2" key="1">
    <citation type="submission" date="2022-10" db="EMBL/GenBank/DDBJ databases">
        <title>paucibacter sp. hw8 Genome sequencing.</title>
        <authorList>
            <person name="Park S."/>
        </authorList>
    </citation>
    <scope>NUCLEOTIDE SEQUENCE [LARGE SCALE GENOMIC DNA]</scope>
    <source>
        <strain evidence="2">hw8</strain>
    </source>
</reference>
<keyword evidence="2" id="KW-1185">Reference proteome</keyword>
<dbReference type="Gene3D" id="3.90.550.10">
    <property type="entry name" value="Spore Coat Polysaccharide Biosynthesis Protein SpsA, Chain A"/>
    <property type="match status" value="1"/>
</dbReference>
<evidence type="ECO:0000313" key="2">
    <source>
        <dbReference type="Proteomes" id="UP001219862"/>
    </source>
</evidence>
<comment type="caution">
    <text evidence="1">The sequence shown here is derived from an EMBL/GenBank/DDBJ whole genome shotgun (WGS) entry which is preliminary data.</text>
</comment>
<dbReference type="RefSeq" id="WP_273595220.1">
    <property type="nucleotide sequence ID" value="NZ_JAQQXS010000002.1"/>
</dbReference>